<evidence type="ECO:0000256" key="3">
    <source>
        <dbReference type="ARBA" id="ARBA00022833"/>
    </source>
</evidence>
<dbReference type="GO" id="GO:0008270">
    <property type="term" value="F:zinc ion binding"/>
    <property type="evidence" value="ECO:0007669"/>
    <property type="project" value="InterPro"/>
</dbReference>
<dbReference type="CDD" id="cd00067">
    <property type="entry name" value="GAL4"/>
    <property type="match status" value="1"/>
</dbReference>
<dbReference type="SUPFAM" id="SSF57701">
    <property type="entry name" value="Zn2/Cys6 DNA-binding domain"/>
    <property type="match status" value="1"/>
</dbReference>
<feature type="region of interest" description="Disordered" evidence="8">
    <location>
        <begin position="101"/>
        <end position="133"/>
    </location>
</feature>
<organism evidence="10 11">
    <name type="scientific">Saitoella complicata (strain BCRC 22490 / CBS 7301 / JCM 7358 / NBRC 10748 / NRRL Y-17804)</name>
    <dbReference type="NCBI Taxonomy" id="698492"/>
    <lineage>
        <taxon>Eukaryota</taxon>
        <taxon>Fungi</taxon>
        <taxon>Dikarya</taxon>
        <taxon>Ascomycota</taxon>
        <taxon>Taphrinomycotina</taxon>
        <taxon>Taphrinomycotina incertae sedis</taxon>
        <taxon>Saitoella</taxon>
    </lineage>
</organism>
<dbReference type="STRING" id="698492.A0A0E9NBW0"/>
<evidence type="ECO:0000259" key="9">
    <source>
        <dbReference type="PROSITE" id="PS50048"/>
    </source>
</evidence>
<reference evidence="10 11" key="2">
    <citation type="journal article" date="2014" name="J. Gen. Appl. Microbiol.">
        <title>The early diverging ascomycetous budding yeast Saitoella complicata has three histone deacetylases belonging to the Clr6, Hos2, and Rpd3 lineages.</title>
        <authorList>
            <person name="Nishida H."/>
            <person name="Matsumoto T."/>
            <person name="Kondo S."/>
            <person name="Hamamoto M."/>
            <person name="Yoshikawa H."/>
        </authorList>
    </citation>
    <scope>NUCLEOTIDE SEQUENCE [LARGE SCALE GENOMIC DNA]</scope>
    <source>
        <strain evidence="10 11">NRRL Y-17804</strain>
    </source>
</reference>
<gene>
    <name evidence="10" type="ORF">G7K_1406-t1</name>
</gene>
<keyword evidence="7" id="KW-0539">Nucleus</keyword>
<evidence type="ECO:0000256" key="2">
    <source>
        <dbReference type="ARBA" id="ARBA00022723"/>
    </source>
</evidence>
<dbReference type="PANTHER" id="PTHR31668">
    <property type="entry name" value="GLUCOSE TRANSPORT TRANSCRIPTION REGULATOR RGT1-RELATED-RELATED"/>
    <property type="match status" value="1"/>
</dbReference>
<evidence type="ECO:0000256" key="1">
    <source>
        <dbReference type="ARBA" id="ARBA00004123"/>
    </source>
</evidence>
<dbReference type="PROSITE" id="PS50048">
    <property type="entry name" value="ZN2_CY6_FUNGAL_2"/>
    <property type="match status" value="1"/>
</dbReference>
<evidence type="ECO:0000313" key="10">
    <source>
        <dbReference type="EMBL" id="GAO47196.1"/>
    </source>
</evidence>
<dbReference type="GO" id="GO:0003677">
    <property type="term" value="F:DNA binding"/>
    <property type="evidence" value="ECO:0007669"/>
    <property type="project" value="UniProtKB-KW"/>
</dbReference>
<proteinExistence type="predicted"/>
<dbReference type="Gene3D" id="4.10.240.10">
    <property type="entry name" value="Zn(2)-C6 fungal-type DNA-binding domain"/>
    <property type="match status" value="1"/>
</dbReference>
<keyword evidence="5" id="KW-0238">DNA-binding</keyword>
<dbReference type="InterPro" id="IPR036864">
    <property type="entry name" value="Zn2-C6_fun-type_DNA-bd_sf"/>
</dbReference>
<dbReference type="SMART" id="SM00066">
    <property type="entry name" value="GAL4"/>
    <property type="match status" value="1"/>
</dbReference>
<evidence type="ECO:0000313" key="11">
    <source>
        <dbReference type="Proteomes" id="UP000033140"/>
    </source>
</evidence>
<reference evidence="10 11" key="1">
    <citation type="journal article" date="2011" name="J. Gen. Appl. Microbiol.">
        <title>Draft genome sequencing of the enigmatic yeast Saitoella complicata.</title>
        <authorList>
            <person name="Nishida H."/>
            <person name="Hamamoto M."/>
            <person name="Sugiyama J."/>
        </authorList>
    </citation>
    <scope>NUCLEOTIDE SEQUENCE [LARGE SCALE GENOMIC DNA]</scope>
    <source>
        <strain evidence="10 11">NRRL Y-17804</strain>
    </source>
</reference>
<dbReference type="InterPro" id="IPR050797">
    <property type="entry name" value="Carb_Metab_Trans_Reg"/>
</dbReference>
<dbReference type="CDD" id="cd12148">
    <property type="entry name" value="fungal_TF_MHR"/>
    <property type="match status" value="1"/>
</dbReference>
<evidence type="ECO:0000256" key="7">
    <source>
        <dbReference type="ARBA" id="ARBA00023242"/>
    </source>
</evidence>
<comment type="subcellular location">
    <subcellularLocation>
        <location evidence="1">Nucleus</location>
    </subcellularLocation>
</comment>
<comment type="caution">
    <text evidence="10">The sequence shown here is derived from an EMBL/GenBank/DDBJ whole genome shotgun (WGS) entry which is preliminary data.</text>
</comment>
<dbReference type="PANTHER" id="PTHR31668:SF18">
    <property type="entry name" value="MALTOSE FERMENTATION REGULATORY PROTEIN MAL13-RELATED"/>
    <property type="match status" value="1"/>
</dbReference>
<dbReference type="EMBL" id="BACD03000007">
    <property type="protein sequence ID" value="GAO47196.1"/>
    <property type="molecule type" value="Genomic_DNA"/>
</dbReference>
<feature type="domain" description="Zn(2)-C6 fungal-type" evidence="9">
    <location>
        <begin position="10"/>
        <end position="54"/>
    </location>
</feature>
<dbReference type="Proteomes" id="UP000033140">
    <property type="component" value="Unassembled WGS sequence"/>
</dbReference>
<sequence>MASPTPVRRACDGCKIRKVKCSNAEISISIQLGVIPISSSPCQQCVGAGIDCTYLRVPGKTGPRRPRMRTIEAIERQKAMYGAPYERPPAMRSPILARSPVHSLLNPPDSPSMPIRDASSVSSDDTGSASASCFGPQRQDEWVALSSLKTYIQIYRHRTYPIWPIISASDLEAALAISPRDPELYCLATALCAATIAQLQLATSGTATGDLLIKECLRVRQTFDYPKEATEPGALTSFFLHVYYASESGWTHKSITYLREAITFTQLLELHKESTYAAYSDPRDRRRLRRLFWLLYVTERGPSMHGNLPAVLAPTISLPSTNDPDVDDPTVLTGFVSLVHLFASLDTSFFHPHDETAPNPNLSRTWLTDLGKRLSRPLPITTDSSETQRADILITQQWMRTLAWQMGLKQGCCGPSAKAGAEPEAGVTLTLPKEIAVDVLKVTSKLSFDAIRAHGPGMELKLFEVTNALADVIMCTPSPPSPANALTQSGKADSREVFGALCRLLSKLPVHNTCIGDLLKGKAARIFDVDGIPGSLNHAIPLFEEVGEDHEDDQRRRSWSTS</sequence>
<keyword evidence="3" id="KW-0862">Zinc</keyword>
<evidence type="ECO:0000256" key="6">
    <source>
        <dbReference type="ARBA" id="ARBA00023163"/>
    </source>
</evidence>
<dbReference type="OrthoDB" id="4132249at2759"/>
<name>A0A0E9NBW0_SAICN</name>
<accession>A0A0E9NBW0</accession>
<evidence type="ECO:0000256" key="5">
    <source>
        <dbReference type="ARBA" id="ARBA00023125"/>
    </source>
</evidence>
<keyword evidence="2" id="KW-0479">Metal-binding</keyword>
<evidence type="ECO:0000256" key="8">
    <source>
        <dbReference type="SAM" id="MobiDB-lite"/>
    </source>
</evidence>
<feature type="compositionally biased region" description="Low complexity" evidence="8">
    <location>
        <begin position="117"/>
        <end position="132"/>
    </location>
</feature>
<evidence type="ECO:0000256" key="4">
    <source>
        <dbReference type="ARBA" id="ARBA00023015"/>
    </source>
</evidence>
<dbReference type="GO" id="GO:0005634">
    <property type="term" value="C:nucleus"/>
    <property type="evidence" value="ECO:0007669"/>
    <property type="project" value="UniProtKB-SubCell"/>
</dbReference>
<protein>
    <recommendedName>
        <fullName evidence="9">Zn(2)-C6 fungal-type domain-containing protein</fullName>
    </recommendedName>
</protein>
<dbReference type="AlphaFoldDB" id="A0A0E9NBW0"/>
<keyword evidence="4" id="KW-0805">Transcription regulation</keyword>
<dbReference type="RefSeq" id="XP_019026477.1">
    <property type="nucleotide sequence ID" value="XM_019167290.1"/>
</dbReference>
<dbReference type="InterPro" id="IPR001138">
    <property type="entry name" value="Zn2Cys6_DnaBD"/>
</dbReference>
<keyword evidence="11" id="KW-1185">Reference proteome</keyword>
<dbReference type="GO" id="GO:0000981">
    <property type="term" value="F:DNA-binding transcription factor activity, RNA polymerase II-specific"/>
    <property type="evidence" value="ECO:0007669"/>
    <property type="project" value="InterPro"/>
</dbReference>
<reference evidence="10 11" key="3">
    <citation type="journal article" date="2015" name="Genome Announc.">
        <title>Draft Genome Sequence of the Archiascomycetous Yeast Saitoella complicata.</title>
        <authorList>
            <person name="Yamauchi K."/>
            <person name="Kondo S."/>
            <person name="Hamamoto M."/>
            <person name="Takahashi Y."/>
            <person name="Ogura Y."/>
            <person name="Hayashi T."/>
            <person name="Nishida H."/>
        </authorList>
    </citation>
    <scope>NUCLEOTIDE SEQUENCE [LARGE SCALE GENOMIC DNA]</scope>
    <source>
        <strain evidence="10 11">NRRL Y-17804</strain>
    </source>
</reference>
<dbReference type="OMA" id="GGQPCRS"/>
<keyword evidence="6" id="KW-0804">Transcription</keyword>